<dbReference type="STRING" id="695850.A0A067CPJ6"/>
<proteinExistence type="predicted"/>
<feature type="domain" description="RRM" evidence="2">
    <location>
        <begin position="279"/>
        <end position="342"/>
    </location>
</feature>
<dbReference type="EMBL" id="KK583211">
    <property type="protein sequence ID" value="KDO28466.1"/>
    <property type="molecule type" value="Genomic_DNA"/>
</dbReference>
<dbReference type="SUPFAM" id="SSF54928">
    <property type="entry name" value="RNA-binding domain, RBD"/>
    <property type="match status" value="1"/>
</dbReference>
<organism evidence="3 4">
    <name type="scientific">Saprolegnia parasitica (strain CBS 223.65)</name>
    <dbReference type="NCBI Taxonomy" id="695850"/>
    <lineage>
        <taxon>Eukaryota</taxon>
        <taxon>Sar</taxon>
        <taxon>Stramenopiles</taxon>
        <taxon>Oomycota</taxon>
        <taxon>Saprolegniomycetes</taxon>
        <taxon>Saprolegniales</taxon>
        <taxon>Saprolegniaceae</taxon>
        <taxon>Saprolegnia</taxon>
    </lineage>
</organism>
<protein>
    <recommendedName>
        <fullName evidence="2">RRM domain-containing protein</fullName>
    </recommendedName>
</protein>
<dbReference type="InterPro" id="IPR012677">
    <property type="entry name" value="Nucleotide-bd_a/b_plait_sf"/>
</dbReference>
<keyword evidence="4" id="KW-1185">Reference proteome</keyword>
<dbReference type="KEGG" id="spar:SPRG_06705"/>
<dbReference type="Gene3D" id="3.30.70.330">
    <property type="match status" value="1"/>
</dbReference>
<reference evidence="3 4" key="1">
    <citation type="journal article" date="2013" name="PLoS Genet.">
        <title>Distinctive expansion of potential virulence genes in the genome of the oomycete fish pathogen Saprolegnia parasitica.</title>
        <authorList>
            <person name="Jiang R.H."/>
            <person name="de Bruijn I."/>
            <person name="Haas B.J."/>
            <person name="Belmonte R."/>
            <person name="Lobach L."/>
            <person name="Christie J."/>
            <person name="van den Ackerveken G."/>
            <person name="Bottin A."/>
            <person name="Bulone V."/>
            <person name="Diaz-Moreno S.M."/>
            <person name="Dumas B."/>
            <person name="Fan L."/>
            <person name="Gaulin E."/>
            <person name="Govers F."/>
            <person name="Grenville-Briggs L.J."/>
            <person name="Horner N.R."/>
            <person name="Levin J.Z."/>
            <person name="Mammella M."/>
            <person name="Meijer H.J."/>
            <person name="Morris P."/>
            <person name="Nusbaum C."/>
            <person name="Oome S."/>
            <person name="Phillips A.J."/>
            <person name="van Rooyen D."/>
            <person name="Rzeszutek E."/>
            <person name="Saraiva M."/>
            <person name="Secombes C.J."/>
            <person name="Seidl M.F."/>
            <person name="Snel B."/>
            <person name="Stassen J.H."/>
            <person name="Sykes S."/>
            <person name="Tripathy S."/>
            <person name="van den Berg H."/>
            <person name="Vega-Arreguin J.C."/>
            <person name="Wawra S."/>
            <person name="Young S.K."/>
            <person name="Zeng Q."/>
            <person name="Dieguez-Uribeondo J."/>
            <person name="Russ C."/>
            <person name="Tyler B.M."/>
            <person name="van West P."/>
        </authorList>
    </citation>
    <scope>NUCLEOTIDE SEQUENCE [LARGE SCALE GENOMIC DNA]</scope>
    <source>
        <strain evidence="3 4">CBS 223.65</strain>
    </source>
</reference>
<dbReference type="VEuPathDB" id="FungiDB:SPRG_06705"/>
<feature type="region of interest" description="Disordered" evidence="1">
    <location>
        <begin position="177"/>
        <end position="270"/>
    </location>
</feature>
<dbReference type="AlphaFoldDB" id="A0A067CPJ6"/>
<feature type="compositionally biased region" description="Polar residues" evidence="1">
    <location>
        <begin position="177"/>
        <end position="211"/>
    </location>
</feature>
<evidence type="ECO:0000313" key="3">
    <source>
        <dbReference type="EMBL" id="KDO28466.1"/>
    </source>
</evidence>
<dbReference type="Proteomes" id="UP000030745">
    <property type="component" value="Unassembled WGS sequence"/>
</dbReference>
<dbReference type="InterPro" id="IPR035979">
    <property type="entry name" value="RBD_domain_sf"/>
</dbReference>
<gene>
    <name evidence="3" type="ORF">SPRG_06705</name>
</gene>
<dbReference type="GeneID" id="24129036"/>
<dbReference type="OrthoDB" id="79259at2759"/>
<feature type="compositionally biased region" description="Basic and acidic residues" evidence="1">
    <location>
        <begin position="248"/>
        <end position="270"/>
    </location>
</feature>
<dbReference type="GO" id="GO:0003723">
    <property type="term" value="F:RNA binding"/>
    <property type="evidence" value="ECO:0007669"/>
    <property type="project" value="InterPro"/>
</dbReference>
<accession>A0A067CPJ6</accession>
<dbReference type="InterPro" id="IPR000504">
    <property type="entry name" value="RRM_dom"/>
</dbReference>
<evidence type="ECO:0000259" key="2">
    <source>
        <dbReference type="Pfam" id="PF00076"/>
    </source>
</evidence>
<name>A0A067CPJ6_SAPPC</name>
<dbReference type="OMA" id="HDATSSM"/>
<evidence type="ECO:0000256" key="1">
    <source>
        <dbReference type="SAM" id="MobiDB-lite"/>
    </source>
</evidence>
<dbReference type="RefSeq" id="XP_012200905.1">
    <property type="nucleotide sequence ID" value="XM_012345515.1"/>
</dbReference>
<evidence type="ECO:0000313" key="4">
    <source>
        <dbReference type="Proteomes" id="UP000030745"/>
    </source>
</evidence>
<sequence>MDVLDDCEVALKAGGSGQETAVNDILDLLSAPAEGAPDAVKSRAAQILAANFNEVADMADRIVETLVGVGAAGAKHATSVRIHTIVSLSNIVKHAAEPLAPSVLERIREFASATLSTETSGVIMRHLTGLTKLVGSPSTTKAKAASTSPKQVVQVASLPKQVVQVASSPKQVVQVASSPKQETQVASSPEQEVQVASSPEQEVQVASSPKQEVQVAQASSPSPPRPADASLREASSCRDTVDSTAQRDVMDARREKFRLEEKRRQESRKELAVPPTPYLYIRHFPHDATSSMFAAYFNCVDPNMTARDVVLHTSNGARHAFVKFDSIELATKAIELTAEKVFDESFWLPVAYARGPIVSTVDLHIHGSTFPTDWTKHSSLWAHTVAYFTRRHGSSKSSTWAVRSPGVLWFASKSITQYLVLKGVEIDGTQLVAVYNVADQRRGDARAGG</sequence>
<dbReference type="Pfam" id="PF00076">
    <property type="entry name" value="RRM_1"/>
    <property type="match status" value="1"/>
</dbReference>